<proteinExistence type="predicted"/>
<keyword evidence="2" id="KW-1185">Reference proteome</keyword>
<accession>A0A1M2VBY8</accession>
<gene>
    <name evidence="1" type="ORF">TRAPUB_4098</name>
</gene>
<dbReference type="Proteomes" id="UP000184267">
    <property type="component" value="Unassembled WGS sequence"/>
</dbReference>
<name>A0A1M2VBY8_TRAPU</name>
<comment type="caution">
    <text evidence="1">The sequence shown here is derived from an EMBL/GenBank/DDBJ whole genome shotgun (WGS) entry which is preliminary data.</text>
</comment>
<evidence type="ECO:0000313" key="1">
    <source>
        <dbReference type="EMBL" id="OJT05112.1"/>
    </source>
</evidence>
<dbReference type="EMBL" id="MNAD01001489">
    <property type="protein sequence ID" value="OJT05112.1"/>
    <property type="molecule type" value="Genomic_DNA"/>
</dbReference>
<organism evidence="1 2">
    <name type="scientific">Trametes pubescens</name>
    <name type="common">White-rot fungus</name>
    <dbReference type="NCBI Taxonomy" id="154538"/>
    <lineage>
        <taxon>Eukaryota</taxon>
        <taxon>Fungi</taxon>
        <taxon>Dikarya</taxon>
        <taxon>Basidiomycota</taxon>
        <taxon>Agaricomycotina</taxon>
        <taxon>Agaricomycetes</taxon>
        <taxon>Polyporales</taxon>
        <taxon>Polyporaceae</taxon>
        <taxon>Trametes</taxon>
    </lineage>
</organism>
<dbReference type="AlphaFoldDB" id="A0A1M2VBY8"/>
<protein>
    <submittedName>
        <fullName evidence="1">Uncharacterized protein</fullName>
    </submittedName>
</protein>
<reference evidence="1 2" key="1">
    <citation type="submission" date="2016-10" db="EMBL/GenBank/DDBJ databases">
        <title>Genome sequence of the basidiomycete white-rot fungus Trametes pubescens.</title>
        <authorList>
            <person name="Makela M.R."/>
            <person name="Granchi Z."/>
            <person name="Peng M."/>
            <person name="De Vries R.P."/>
            <person name="Grigoriev I."/>
            <person name="Riley R."/>
            <person name="Hilden K."/>
        </authorList>
    </citation>
    <scope>NUCLEOTIDE SEQUENCE [LARGE SCALE GENOMIC DNA]</scope>
    <source>
        <strain evidence="1 2">FBCC735</strain>
    </source>
</reference>
<sequence length="123" mass="13930">MYCLIQRTDSLRSSPGFSHASVKLLNFTTLQPPLGNYFVSSILDNIPGPKSTSVITGNATRLFDRDNAAFFQMLKDTYVVRSFKFDVPEKPITWDFSGVNFPTMDGPDKAKPEMFLKIQRVEE</sequence>
<evidence type="ECO:0000313" key="2">
    <source>
        <dbReference type="Proteomes" id="UP000184267"/>
    </source>
</evidence>